<keyword evidence="2" id="KW-1185">Reference proteome</keyword>
<proteinExistence type="predicted"/>
<protein>
    <submittedName>
        <fullName evidence="1">DUF2256 domain-containing protein</fullName>
    </submittedName>
</protein>
<sequence length="46" mass="5662">MNKKSELPVKICAVCGRPFSWRKKWANCWEEVRYCSERCRRQRVSR</sequence>
<accession>A0ACC5RTR8</accession>
<gene>
    <name evidence="1" type="ORF">JJL49_22405</name>
</gene>
<reference evidence="1" key="1">
    <citation type="submission" date="2021-01" db="EMBL/GenBank/DDBJ databases">
        <title>Draft genome of Pantoea agglomerans Eh 335.</title>
        <authorList>
            <person name="Emsley S.A."/>
            <person name="Oline D.K."/>
            <person name="Saw J.H."/>
            <person name="Ushijima B."/>
            <person name="Videau P."/>
            <person name="Koyack M.J."/>
        </authorList>
    </citation>
    <scope>NUCLEOTIDE SEQUENCE</scope>
    <source>
        <strain evidence="1">Eh 335</strain>
    </source>
</reference>
<organism evidence="1 2">
    <name type="scientific">Enterobacter agglomerans</name>
    <name type="common">Erwinia herbicola</name>
    <name type="synonym">Pantoea agglomerans</name>
    <dbReference type="NCBI Taxonomy" id="549"/>
    <lineage>
        <taxon>Bacteria</taxon>
        <taxon>Pseudomonadati</taxon>
        <taxon>Pseudomonadota</taxon>
        <taxon>Gammaproteobacteria</taxon>
        <taxon>Enterobacterales</taxon>
        <taxon>Erwiniaceae</taxon>
        <taxon>Pantoea</taxon>
        <taxon>Pantoea agglomerans group</taxon>
    </lineage>
</organism>
<evidence type="ECO:0000313" key="1">
    <source>
        <dbReference type="EMBL" id="MBK4727976.1"/>
    </source>
</evidence>
<name>A0ACC5RTR8_ENTAG</name>
<comment type="caution">
    <text evidence="1">The sequence shown here is derived from an EMBL/GenBank/DDBJ whole genome shotgun (WGS) entry which is preliminary data.</text>
</comment>
<dbReference type="EMBL" id="JAEOXF010000021">
    <property type="protein sequence ID" value="MBK4727976.1"/>
    <property type="molecule type" value="Genomic_DNA"/>
</dbReference>
<dbReference type="Proteomes" id="UP000633731">
    <property type="component" value="Unassembled WGS sequence"/>
</dbReference>
<evidence type="ECO:0000313" key="2">
    <source>
        <dbReference type="Proteomes" id="UP000633731"/>
    </source>
</evidence>